<dbReference type="Proteomes" id="UP000218334">
    <property type="component" value="Unassembled WGS sequence"/>
</dbReference>
<name>A0A2H3AML9_9AGAR</name>
<dbReference type="AlphaFoldDB" id="A0A2H3AML9"/>
<evidence type="ECO:0000313" key="2">
    <source>
        <dbReference type="Proteomes" id="UP000218334"/>
    </source>
</evidence>
<gene>
    <name evidence="1" type="ORF">ARMSODRAFT_1027811</name>
</gene>
<sequence length="176" mass="20560">MTRKMNRNEWFSQYFPDTLKPLDWTKQADIKYESLPEVTLSAFTKIGRENLPILVLKQQSYTGRKPIIPSSLADTPCADLGAARLLEKLNTVLGTSYNPEKPSLSTLLEDYITKDYDFGTLYGHLRPFWYDSLSDIEHKLRTREAKDLEMRRDVLVNNRIISSLLRPRRVWDLYSN</sequence>
<evidence type="ECO:0000313" key="1">
    <source>
        <dbReference type="EMBL" id="PBK58950.1"/>
    </source>
</evidence>
<protein>
    <submittedName>
        <fullName evidence="1">Uncharacterized protein</fullName>
    </submittedName>
</protein>
<keyword evidence="2" id="KW-1185">Reference proteome</keyword>
<reference evidence="2" key="1">
    <citation type="journal article" date="2017" name="Nat. Ecol. Evol.">
        <title>Genome expansion and lineage-specific genetic innovations in the forest pathogenic fungi Armillaria.</title>
        <authorList>
            <person name="Sipos G."/>
            <person name="Prasanna A.N."/>
            <person name="Walter M.C."/>
            <person name="O'Connor E."/>
            <person name="Balint B."/>
            <person name="Krizsan K."/>
            <person name="Kiss B."/>
            <person name="Hess J."/>
            <person name="Varga T."/>
            <person name="Slot J."/>
            <person name="Riley R."/>
            <person name="Boka B."/>
            <person name="Rigling D."/>
            <person name="Barry K."/>
            <person name="Lee J."/>
            <person name="Mihaltcheva S."/>
            <person name="LaButti K."/>
            <person name="Lipzen A."/>
            <person name="Waldron R."/>
            <person name="Moloney N.M."/>
            <person name="Sperisen C."/>
            <person name="Kredics L."/>
            <person name="Vagvoelgyi C."/>
            <person name="Patrignani A."/>
            <person name="Fitzpatrick D."/>
            <person name="Nagy I."/>
            <person name="Doyle S."/>
            <person name="Anderson J.B."/>
            <person name="Grigoriev I.V."/>
            <person name="Gueldener U."/>
            <person name="Muensterkoetter M."/>
            <person name="Nagy L.G."/>
        </authorList>
    </citation>
    <scope>NUCLEOTIDE SEQUENCE [LARGE SCALE GENOMIC DNA]</scope>
    <source>
        <strain evidence="2">28-4</strain>
    </source>
</reference>
<dbReference type="EMBL" id="KZ293517">
    <property type="protein sequence ID" value="PBK58950.1"/>
    <property type="molecule type" value="Genomic_DNA"/>
</dbReference>
<organism evidence="1 2">
    <name type="scientific">Armillaria solidipes</name>
    <dbReference type="NCBI Taxonomy" id="1076256"/>
    <lineage>
        <taxon>Eukaryota</taxon>
        <taxon>Fungi</taxon>
        <taxon>Dikarya</taxon>
        <taxon>Basidiomycota</taxon>
        <taxon>Agaricomycotina</taxon>
        <taxon>Agaricomycetes</taxon>
        <taxon>Agaricomycetidae</taxon>
        <taxon>Agaricales</taxon>
        <taxon>Marasmiineae</taxon>
        <taxon>Physalacriaceae</taxon>
        <taxon>Armillaria</taxon>
    </lineage>
</organism>
<accession>A0A2H3AML9</accession>
<proteinExistence type="predicted"/>